<organism evidence="1 2">
    <name type="scientific">Desmophyllum pertusum</name>
    <dbReference type="NCBI Taxonomy" id="174260"/>
    <lineage>
        <taxon>Eukaryota</taxon>
        <taxon>Metazoa</taxon>
        <taxon>Cnidaria</taxon>
        <taxon>Anthozoa</taxon>
        <taxon>Hexacorallia</taxon>
        <taxon>Scleractinia</taxon>
        <taxon>Caryophylliina</taxon>
        <taxon>Caryophylliidae</taxon>
        <taxon>Desmophyllum</taxon>
    </lineage>
</organism>
<gene>
    <name evidence="1" type="ORF">OS493_027236</name>
</gene>
<protein>
    <submittedName>
        <fullName evidence="1">Uncharacterized protein</fullName>
    </submittedName>
</protein>
<evidence type="ECO:0000313" key="1">
    <source>
        <dbReference type="EMBL" id="KAJ7383572.1"/>
    </source>
</evidence>
<dbReference type="AlphaFoldDB" id="A0A9W9ZKW1"/>
<accession>A0A9W9ZKW1</accession>
<reference evidence="1" key="1">
    <citation type="submission" date="2023-01" db="EMBL/GenBank/DDBJ databases">
        <title>Genome assembly of the deep-sea coral Lophelia pertusa.</title>
        <authorList>
            <person name="Herrera S."/>
            <person name="Cordes E."/>
        </authorList>
    </citation>
    <scope>NUCLEOTIDE SEQUENCE</scope>
    <source>
        <strain evidence="1">USNM1676648</strain>
        <tissue evidence="1">Polyp</tissue>
    </source>
</reference>
<proteinExistence type="predicted"/>
<name>A0A9W9ZKW1_9CNID</name>
<keyword evidence="2" id="KW-1185">Reference proteome</keyword>
<comment type="caution">
    <text evidence="1">The sequence shown here is derived from an EMBL/GenBank/DDBJ whole genome shotgun (WGS) entry which is preliminary data.</text>
</comment>
<dbReference type="Proteomes" id="UP001163046">
    <property type="component" value="Unassembled WGS sequence"/>
</dbReference>
<evidence type="ECO:0000313" key="2">
    <source>
        <dbReference type="Proteomes" id="UP001163046"/>
    </source>
</evidence>
<sequence length="285" mass="31769">MKELPMKKSDNSLLPLRGKISPPTILNCENHAVEQRECSKETINTVGGRERLFSASSRSATSSKHESTLSERCLTPPFTPSVNGEHGLLSRRPSEHFLEVLEEQNERQTLPKVFSASCLPPLRKTNQGENSSKRTFRGAKIAFSANINGEGAFSRQVEPNENRPLLLVSGARRELTAPNYVNKPILRKTHSLPLIKTCSALTTGIGCINVSGVQNRITSAVVSQEQTSPVEFVDRPHNLPIADEYIEELCNEDEELDQDDEEETSLEKFAMICHWLKDCEKAKVT</sequence>
<dbReference type="EMBL" id="MU825897">
    <property type="protein sequence ID" value="KAJ7383572.1"/>
    <property type="molecule type" value="Genomic_DNA"/>
</dbReference>
<dbReference type="OrthoDB" id="5968943at2759"/>